<name>A0ABR6ENZ9_9ACTN</name>
<protein>
    <submittedName>
        <fullName evidence="7">Glutathionylspermidine synthase family protein</fullName>
    </submittedName>
</protein>
<keyword evidence="3" id="KW-0547">Nucleotide-binding</keyword>
<dbReference type="SUPFAM" id="SSF56059">
    <property type="entry name" value="Glutathione synthetase ATP-binding domain-like"/>
    <property type="match status" value="1"/>
</dbReference>
<keyword evidence="1" id="KW-0436">Ligase</keyword>
<evidence type="ECO:0000256" key="4">
    <source>
        <dbReference type="ARBA" id="ARBA00022840"/>
    </source>
</evidence>
<dbReference type="Proteomes" id="UP000766698">
    <property type="component" value="Unassembled WGS sequence"/>
</dbReference>
<dbReference type="EMBL" id="WMLF01000749">
    <property type="protein sequence ID" value="MBB1247072.1"/>
    <property type="molecule type" value="Genomic_DNA"/>
</dbReference>
<keyword evidence="5" id="KW-0460">Magnesium</keyword>
<reference evidence="8" key="1">
    <citation type="journal article" date="2020" name="Syst. Appl. Microbiol.">
        <title>Streptomyces alkaliterrae sp. nov., isolated from an alkaline soil, and emended descriptions of Streptomyces alkaliphilus, Streptomyces calidiresistens and Streptomyces durbertensis.</title>
        <authorList>
            <person name="Swiecimska M."/>
            <person name="Golinska P."/>
            <person name="Nouioui I."/>
            <person name="Wypij M."/>
            <person name="Rai M."/>
            <person name="Sangal V."/>
            <person name="Goodfellow M."/>
        </authorList>
    </citation>
    <scope>NUCLEOTIDE SEQUENCE [LARGE SCALE GENOMIC DNA]</scope>
    <source>
        <strain evidence="8">DSM 104538</strain>
    </source>
</reference>
<organism evidence="7 8">
    <name type="scientific">Streptomyces durbertensis</name>
    <dbReference type="NCBI Taxonomy" id="2448886"/>
    <lineage>
        <taxon>Bacteria</taxon>
        <taxon>Bacillati</taxon>
        <taxon>Actinomycetota</taxon>
        <taxon>Actinomycetes</taxon>
        <taxon>Kitasatosporales</taxon>
        <taxon>Streptomycetaceae</taxon>
        <taxon>Streptomyces</taxon>
    </lineage>
</organism>
<keyword evidence="4" id="KW-0067">ATP-binding</keyword>
<proteinExistence type="predicted"/>
<dbReference type="Pfam" id="PF03738">
    <property type="entry name" value="GSP_synth"/>
    <property type="match status" value="1"/>
</dbReference>
<evidence type="ECO:0000313" key="8">
    <source>
        <dbReference type="Proteomes" id="UP000766698"/>
    </source>
</evidence>
<accession>A0ABR6ENZ9</accession>
<evidence type="ECO:0000256" key="3">
    <source>
        <dbReference type="ARBA" id="ARBA00022741"/>
    </source>
</evidence>
<dbReference type="InterPro" id="IPR005494">
    <property type="entry name" value="GSPS_pre-ATP-grasp-like_dom"/>
</dbReference>
<evidence type="ECO:0000256" key="2">
    <source>
        <dbReference type="ARBA" id="ARBA00022723"/>
    </source>
</evidence>
<keyword evidence="8" id="KW-1185">Reference proteome</keyword>
<evidence type="ECO:0000259" key="6">
    <source>
        <dbReference type="Pfam" id="PF03738"/>
    </source>
</evidence>
<evidence type="ECO:0000313" key="7">
    <source>
        <dbReference type="EMBL" id="MBB1247072.1"/>
    </source>
</evidence>
<keyword evidence="2" id="KW-0479">Metal-binding</keyword>
<feature type="domain" description="Glutathionylspermidine synthase pre-ATP-grasp-like" evidence="6">
    <location>
        <begin position="12"/>
        <end position="288"/>
    </location>
</feature>
<sequence>MRRHVTTPRPGWQQTVEKQGCVYPLTRYPDGSLRPYWDESAYYSFTLAEVEALEEVVEELHTMSLAAAEHIVTEDRFADLGITDGRVVARVTESWRRRAELPSLYGRFDLHYDGRGAPKLLEYNADTPTSLVEAASPQWFWMEERFPGADQWNSLHERLVDAWRAQAALLPPGAPVHFAHSWDDEMGEDLMTVAYLQETAEQAGLETVSIAMEEIGWDRLSGRFVDQRLRFIRSCFKLYPWEWMVEDRFASQVLDTLDNGGGSGSTLWIEPAWKMLLSNKALLAILWE</sequence>
<comment type="caution">
    <text evidence="7">The sequence shown here is derived from an EMBL/GenBank/DDBJ whole genome shotgun (WGS) entry which is preliminary data.</text>
</comment>
<dbReference type="InterPro" id="IPR016185">
    <property type="entry name" value="PreATP-grasp_dom_sf"/>
</dbReference>
<dbReference type="RefSeq" id="WP_182858273.1">
    <property type="nucleotide sequence ID" value="NZ_WMLF01000749.1"/>
</dbReference>
<gene>
    <name evidence="7" type="ORF">GL263_26505</name>
</gene>
<feature type="non-terminal residue" evidence="7">
    <location>
        <position position="288"/>
    </location>
</feature>
<dbReference type="SUPFAM" id="SSF52440">
    <property type="entry name" value="PreATP-grasp domain"/>
    <property type="match status" value="1"/>
</dbReference>
<evidence type="ECO:0000256" key="5">
    <source>
        <dbReference type="ARBA" id="ARBA00022842"/>
    </source>
</evidence>
<evidence type="ECO:0000256" key="1">
    <source>
        <dbReference type="ARBA" id="ARBA00022598"/>
    </source>
</evidence>